<evidence type="ECO:0000313" key="3">
    <source>
        <dbReference type="Ensembl" id="ENSLLEP00000009644.1"/>
    </source>
</evidence>
<dbReference type="Gene3D" id="3.30.70.1820">
    <property type="entry name" value="L1 transposable element, RRM domain"/>
    <property type="match status" value="1"/>
</dbReference>
<protein>
    <submittedName>
        <fullName evidence="3">Uncharacterized protein</fullName>
    </submittedName>
</protein>
<feature type="coiled-coil region" evidence="1">
    <location>
        <begin position="92"/>
        <end position="119"/>
    </location>
</feature>
<feature type="compositionally biased region" description="Polar residues" evidence="2">
    <location>
        <begin position="39"/>
        <end position="50"/>
    </location>
</feature>
<dbReference type="AlphaFoldDB" id="A0A8C5M6Z7"/>
<name>A0A8C5M6Z7_9ANUR</name>
<feature type="compositionally biased region" description="Polar residues" evidence="2">
    <location>
        <begin position="13"/>
        <end position="22"/>
    </location>
</feature>
<dbReference type="OrthoDB" id="9909646at2759"/>
<feature type="region of interest" description="Disordered" evidence="2">
    <location>
        <begin position="1"/>
        <end position="63"/>
    </location>
</feature>
<evidence type="ECO:0000256" key="1">
    <source>
        <dbReference type="SAM" id="Coils"/>
    </source>
</evidence>
<keyword evidence="1" id="KW-0175">Coiled coil</keyword>
<organism evidence="3 4">
    <name type="scientific">Leptobrachium leishanense</name>
    <name type="common">Leishan spiny toad</name>
    <dbReference type="NCBI Taxonomy" id="445787"/>
    <lineage>
        <taxon>Eukaryota</taxon>
        <taxon>Metazoa</taxon>
        <taxon>Chordata</taxon>
        <taxon>Craniata</taxon>
        <taxon>Vertebrata</taxon>
        <taxon>Euteleostomi</taxon>
        <taxon>Amphibia</taxon>
        <taxon>Batrachia</taxon>
        <taxon>Anura</taxon>
        <taxon>Pelobatoidea</taxon>
        <taxon>Megophryidae</taxon>
        <taxon>Leptobrachium</taxon>
    </lineage>
</organism>
<dbReference type="InterPro" id="IPR004244">
    <property type="entry name" value="Transposase_22"/>
</dbReference>
<dbReference type="GeneTree" id="ENSGT01010000228630"/>
<dbReference type="PANTHER" id="PTHR11505">
    <property type="entry name" value="L1 TRANSPOSABLE ELEMENT-RELATED"/>
    <property type="match status" value="1"/>
</dbReference>
<sequence>MQQPPAMGRGKGKNSTTNTPRSLTHPRTARLETFFAPQAESSARSQSPKMASSPARPEFSLPDLGAASQRIERSLAEMPTRADIREMIAEVRDSLQQDISNLRTEVETLGTRVAGLEHEATCAAEKDKDPTVPSQILSGVWRKLDDLDNRSRRQNLRIRGVPETETATRRYLVGLFNFLLGAREVHPEDLARAHRALRPTPTSPDEPPRDIICCLTSFTLKERIYLSARTQRTWEFRGARIGIFNDLSPTTLQARRFLRPVTQMLQREKIPYRWGYPLSLSVRHNNLTLSIRTPEDVPHFMQSLNLPDLQVQAWETFDFRPQPGPEAPPQSGSSPQRHRPRQRPQRTLENPGP</sequence>
<proteinExistence type="predicted"/>
<dbReference type="Ensembl" id="ENSLLET00000010020.1">
    <property type="protein sequence ID" value="ENSLLEP00000009644.1"/>
    <property type="gene ID" value="ENSLLEG00000006154.1"/>
</dbReference>
<reference evidence="3" key="2">
    <citation type="submission" date="2025-09" db="UniProtKB">
        <authorList>
            <consortium name="Ensembl"/>
        </authorList>
    </citation>
    <scope>IDENTIFICATION</scope>
</reference>
<evidence type="ECO:0000313" key="4">
    <source>
        <dbReference type="Proteomes" id="UP000694569"/>
    </source>
</evidence>
<dbReference type="Proteomes" id="UP000694569">
    <property type="component" value="Unplaced"/>
</dbReference>
<evidence type="ECO:0000256" key="2">
    <source>
        <dbReference type="SAM" id="MobiDB-lite"/>
    </source>
</evidence>
<keyword evidence="4" id="KW-1185">Reference proteome</keyword>
<reference evidence="3" key="1">
    <citation type="submission" date="2025-08" db="UniProtKB">
        <authorList>
            <consortium name="Ensembl"/>
        </authorList>
    </citation>
    <scope>IDENTIFICATION</scope>
</reference>
<accession>A0A8C5M6Z7</accession>
<feature type="region of interest" description="Disordered" evidence="2">
    <location>
        <begin position="317"/>
        <end position="353"/>
    </location>
</feature>